<evidence type="ECO:0000256" key="2">
    <source>
        <dbReference type="ARBA" id="ARBA00022679"/>
    </source>
</evidence>
<evidence type="ECO:0000313" key="5">
    <source>
        <dbReference type="EMBL" id="MFB3168371.1"/>
    </source>
</evidence>
<dbReference type="EMBL" id="JAROBZ020000001">
    <property type="protein sequence ID" value="MFB3168371.1"/>
    <property type="molecule type" value="Genomic_DNA"/>
</dbReference>
<proteinExistence type="predicted"/>
<dbReference type="Gene3D" id="3.30.559.10">
    <property type="entry name" value="Chloramphenicol acetyltransferase-like domain"/>
    <property type="match status" value="1"/>
</dbReference>
<accession>A0ABV4YV26</accession>
<dbReference type="InterPro" id="IPR050743">
    <property type="entry name" value="2-oxoacid_DH_E2_comp"/>
</dbReference>
<keyword evidence="3" id="KW-0012">Acyltransferase</keyword>
<comment type="caution">
    <text evidence="5">The sequence shown here is derived from an EMBL/GenBank/DDBJ whole genome shotgun (WGS) entry which is preliminary data.</text>
</comment>
<keyword evidence="6" id="KW-1185">Reference proteome</keyword>
<dbReference type="SUPFAM" id="SSF52777">
    <property type="entry name" value="CoA-dependent acyltransferases"/>
    <property type="match status" value="1"/>
</dbReference>
<organism evidence="5 6">
    <name type="scientific">Neobacillus driksii</name>
    <dbReference type="NCBI Taxonomy" id="3035913"/>
    <lineage>
        <taxon>Bacteria</taxon>
        <taxon>Bacillati</taxon>
        <taxon>Bacillota</taxon>
        <taxon>Bacilli</taxon>
        <taxon>Bacillales</taxon>
        <taxon>Bacillaceae</taxon>
        <taxon>Neobacillus</taxon>
    </lineage>
</organism>
<dbReference type="InterPro" id="IPR001078">
    <property type="entry name" value="2-oxoacid_DH_actylTfrase"/>
</dbReference>
<reference evidence="5 6" key="1">
    <citation type="submission" date="2024-05" db="EMBL/GenBank/DDBJ databases">
        <authorList>
            <person name="Venkateswaran K."/>
        </authorList>
    </citation>
    <scope>NUCLEOTIDE SEQUENCE [LARGE SCALE GENOMIC DNA]</scope>
    <source>
        <strain evidence="5 6">179-C4-2-HS</strain>
    </source>
</reference>
<protein>
    <submittedName>
        <fullName evidence="5">2-oxo acid dehydrogenase subunit E2</fullName>
    </submittedName>
</protein>
<gene>
    <name evidence="5" type="ORF">P5G62_014730</name>
</gene>
<name>A0ABV4YV26_9BACI</name>
<dbReference type="RefSeq" id="WP_306073060.1">
    <property type="nucleotide sequence ID" value="NZ_JAROBZ020000001.1"/>
</dbReference>
<keyword evidence="2" id="KW-0808">Transferase</keyword>
<evidence type="ECO:0000256" key="3">
    <source>
        <dbReference type="ARBA" id="ARBA00023315"/>
    </source>
</evidence>
<dbReference type="PANTHER" id="PTHR43178">
    <property type="entry name" value="DIHYDROLIPOAMIDE ACETYLTRANSFERASE COMPONENT OF PYRUVATE DEHYDROGENASE COMPLEX"/>
    <property type="match status" value="1"/>
</dbReference>
<sequence>MNHTKDQFGREIKEIIPVKGSRKIIGRRMKESLERSPQGTAMVKADMTGLIRYRAMLKERGETISFVDLFVKVAGLALDENPMLNASLQENEIIVYQSIHIGIAVFIEGNLYVPVIQDVQDKNILEISSEVKGIIMKLKEKRFKDVLMNGSTFTVNNMGMLEIDGFTPFINPPEAAILGIGKTRKEVVVDESGDTIVIKPMTTLSLTNDHAVVDGVPVAKFLESFKRIMNKPEDFLG</sequence>
<dbReference type="PANTHER" id="PTHR43178:SF5">
    <property type="entry name" value="LIPOAMIDE ACYLTRANSFERASE COMPONENT OF BRANCHED-CHAIN ALPHA-KETO ACID DEHYDROGENASE COMPLEX, MITOCHONDRIAL"/>
    <property type="match status" value="1"/>
</dbReference>
<dbReference type="Pfam" id="PF00198">
    <property type="entry name" value="2-oxoacid_dh"/>
    <property type="match status" value="1"/>
</dbReference>
<dbReference type="InterPro" id="IPR023213">
    <property type="entry name" value="CAT-like_dom_sf"/>
</dbReference>
<evidence type="ECO:0000259" key="4">
    <source>
        <dbReference type="Pfam" id="PF00198"/>
    </source>
</evidence>
<feature type="domain" description="2-oxoacid dehydrogenase acyltransferase catalytic" evidence="4">
    <location>
        <begin position="13"/>
        <end position="235"/>
    </location>
</feature>
<dbReference type="Proteomes" id="UP001241748">
    <property type="component" value="Unassembled WGS sequence"/>
</dbReference>
<evidence type="ECO:0000313" key="6">
    <source>
        <dbReference type="Proteomes" id="UP001241748"/>
    </source>
</evidence>
<evidence type="ECO:0000256" key="1">
    <source>
        <dbReference type="ARBA" id="ARBA00001938"/>
    </source>
</evidence>
<comment type="cofactor">
    <cofactor evidence="1">
        <name>(R)-lipoate</name>
        <dbReference type="ChEBI" id="CHEBI:83088"/>
    </cofactor>
</comment>